<dbReference type="InterPro" id="IPR036582">
    <property type="entry name" value="Mao_N_sf"/>
</dbReference>
<evidence type="ECO:0000313" key="6">
    <source>
        <dbReference type="Proteomes" id="UP000198809"/>
    </source>
</evidence>
<accession>A0A1H8QGL3</accession>
<dbReference type="AlphaFoldDB" id="A0A1H8QGL3"/>
<reference evidence="4 7" key="2">
    <citation type="submission" date="2021-06" db="EMBL/GenBank/DDBJ databases">
        <title>Whole genome sequence of Paenibacillus sophorae DSM23020 for comparative genomics.</title>
        <authorList>
            <person name="Kim M.-J."/>
            <person name="Lee G."/>
            <person name="Shin J.-H."/>
        </authorList>
    </citation>
    <scope>NUCLEOTIDE SEQUENCE [LARGE SCALE GENOMIC DNA]</scope>
    <source>
        <strain evidence="4 7">DSM 23020</strain>
    </source>
</reference>
<keyword evidence="7" id="KW-1185">Reference proteome</keyword>
<feature type="signal peptide" evidence="2">
    <location>
        <begin position="1"/>
        <end position="26"/>
    </location>
</feature>
<dbReference type="Pfam" id="PF07833">
    <property type="entry name" value="Cu_amine_oxidN1"/>
    <property type="match status" value="1"/>
</dbReference>
<protein>
    <submittedName>
        <fullName evidence="5">Copper amine oxidase N-terminal domain-containing protein</fullName>
    </submittedName>
</protein>
<dbReference type="Gene3D" id="3.30.457.10">
    <property type="entry name" value="Copper amine oxidase-like, N-terminal domain"/>
    <property type="match status" value="1"/>
</dbReference>
<dbReference type="Proteomes" id="UP000683429">
    <property type="component" value="Chromosome"/>
</dbReference>
<sequence length="329" mass="36153">MSRLRYSVALLWLALLISIAPLQVAAASTVIKAQALQVTMSFDGVRMQPPAGQYVFIYNNSTYVPLRFITYALKKSVSWDAKNVKVTVAEPDSREMTTIKEYLLNASNRETTTNASKTIALTKVNASYAFKGSVKKIPQGLSSYLQNGTLYVPLRFLSESTGTTINWNQKAKTITALSDAYRLQQLESSQGKEDDSYHTIPSDQTASEQKQTTQPSEALGGTTANKPSYEEITGETEDKLTALQSQAKSVMISLAAEYLNAKDNETKAKILSKGEQQLNSFTSSFNSIVSSAESRLKAYGYDTAIIDEYRSEFESQVQSGLALVRGMEG</sequence>
<feature type="chain" id="PRO_5011691969" evidence="2">
    <location>
        <begin position="27"/>
        <end position="329"/>
    </location>
</feature>
<evidence type="ECO:0000256" key="2">
    <source>
        <dbReference type="SAM" id="SignalP"/>
    </source>
</evidence>
<name>A0A1H8QGL3_9BACL</name>
<feature type="compositionally biased region" description="Polar residues" evidence="1">
    <location>
        <begin position="199"/>
        <end position="226"/>
    </location>
</feature>
<proteinExistence type="predicted"/>
<dbReference type="EMBL" id="CP076607">
    <property type="protein sequence ID" value="QWU15129.1"/>
    <property type="molecule type" value="Genomic_DNA"/>
</dbReference>
<dbReference type="SUPFAM" id="SSF55383">
    <property type="entry name" value="Copper amine oxidase, domain N"/>
    <property type="match status" value="2"/>
</dbReference>
<evidence type="ECO:0000313" key="7">
    <source>
        <dbReference type="Proteomes" id="UP000683429"/>
    </source>
</evidence>
<reference evidence="5 6" key="1">
    <citation type="submission" date="2016-10" db="EMBL/GenBank/DDBJ databases">
        <authorList>
            <person name="de Groot N.N."/>
        </authorList>
    </citation>
    <scope>NUCLEOTIDE SEQUENCE [LARGE SCALE GENOMIC DNA]</scope>
    <source>
        <strain evidence="5 6">CGMCC 1.10238</strain>
    </source>
</reference>
<evidence type="ECO:0000259" key="3">
    <source>
        <dbReference type="Pfam" id="PF07833"/>
    </source>
</evidence>
<evidence type="ECO:0000313" key="5">
    <source>
        <dbReference type="EMBL" id="SEO53342.1"/>
    </source>
</evidence>
<dbReference type="RefSeq" id="WP_036603884.1">
    <property type="nucleotide sequence ID" value="NZ_CP076607.1"/>
</dbReference>
<gene>
    <name evidence="4" type="ORF">KP014_25085</name>
    <name evidence="5" type="ORF">SAMN04487895_108225</name>
</gene>
<dbReference type="Proteomes" id="UP000198809">
    <property type="component" value="Unassembled WGS sequence"/>
</dbReference>
<dbReference type="InterPro" id="IPR012854">
    <property type="entry name" value="Cu_amine_oxidase-like_N"/>
</dbReference>
<feature type="region of interest" description="Disordered" evidence="1">
    <location>
        <begin position="187"/>
        <end position="233"/>
    </location>
</feature>
<evidence type="ECO:0000313" key="4">
    <source>
        <dbReference type="EMBL" id="QWU15129.1"/>
    </source>
</evidence>
<dbReference type="STRING" id="1333845.SAMN04487895_108225"/>
<evidence type="ECO:0000256" key="1">
    <source>
        <dbReference type="SAM" id="MobiDB-lite"/>
    </source>
</evidence>
<dbReference type="EMBL" id="FODH01000008">
    <property type="protein sequence ID" value="SEO53342.1"/>
    <property type="molecule type" value="Genomic_DNA"/>
</dbReference>
<organism evidence="5 6">
    <name type="scientific">Paenibacillus sophorae</name>
    <dbReference type="NCBI Taxonomy" id="1333845"/>
    <lineage>
        <taxon>Bacteria</taxon>
        <taxon>Bacillati</taxon>
        <taxon>Bacillota</taxon>
        <taxon>Bacilli</taxon>
        <taxon>Bacillales</taxon>
        <taxon>Paenibacillaceae</taxon>
        <taxon>Paenibacillus</taxon>
    </lineage>
</organism>
<keyword evidence="2" id="KW-0732">Signal</keyword>
<feature type="domain" description="Copper amine oxidase-like N-terminal" evidence="3">
    <location>
        <begin position="56"/>
        <end position="175"/>
    </location>
</feature>
<dbReference type="OrthoDB" id="574706at2"/>